<name>A0A2K3KFS0_TRIPR</name>
<sequence>MLEKSFPSITISCGSALRSRVTSSRVADSLRNGVNALCSELQTLWEPQIGDVGWLLISLRVQQGVSVDDGRNRIIVMVGRGIHGNEL</sequence>
<reference evidence="1 2" key="1">
    <citation type="journal article" date="2014" name="Am. J. Bot.">
        <title>Genome assembly and annotation for red clover (Trifolium pratense; Fabaceae).</title>
        <authorList>
            <person name="Istvanek J."/>
            <person name="Jaros M."/>
            <person name="Krenek A."/>
            <person name="Repkova J."/>
        </authorList>
    </citation>
    <scope>NUCLEOTIDE SEQUENCE [LARGE SCALE GENOMIC DNA]</scope>
    <source>
        <strain evidence="2">cv. Tatra</strain>
        <tissue evidence="1">Young leaves</tissue>
    </source>
</reference>
<organism evidence="1 2">
    <name type="scientific">Trifolium pratense</name>
    <name type="common">Red clover</name>
    <dbReference type="NCBI Taxonomy" id="57577"/>
    <lineage>
        <taxon>Eukaryota</taxon>
        <taxon>Viridiplantae</taxon>
        <taxon>Streptophyta</taxon>
        <taxon>Embryophyta</taxon>
        <taxon>Tracheophyta</taxon>
        <taxon>Spermatophyta</taxon>
        <taxon>Magnoliopsida</taxon>
        <taxon>eudicotyledons</taxon>
        <taxon>Gunneridae</taxon>
        <taxon>Pentapetalae</taxon>
        <taxon>rosids</taxon>
        <taxon>fabids</taxon>
        <taxon>Fabales</taxon>
        <taxon>Fabaceae</taxon>
        <taxon>Papilionoideae</taxon>
        <taxon>50 kb inversion clade</taxon>
        <taxon>NPAAA clade</taxon>
        <taxon>Hologalegina</taxon>
        <taxon>IRL clade</taxon>
        <taxon>Trifolieae</taxon>
        <taxon>Trifolium</taxon>
    </lineage>
</organism>
<reference evidence="1 2" key="2">
    <citation type="journal article" date="2017" name="Front. Plant Sci.">
        <title>Gene Classification and Mining of Molecular Markers Useful in Red Clover (Trifolium pratense) Breeding.</title>
        <authorList>
            <person name="Istvanek J."/>
            <person name="Dluhosova J."/>
            <person name="Dluhos P."/>
            <person name="Patkova L."/>
            <person name="Nedelnik J."/>
            <person name="Repkova J."/>
        </authorList>
    </citation>
    <scope>NUCLEOTIDE SEQUENCE [LARGE SCALE GENOMIC DNA]</scope>
    <source>
        <strain evidence="2">cv. Tatra</strain>
        <tissue evidence="1">Young leaves</tissue>
    </source>
</reference>
<evidence type="ECO:0000313" key="1">
    <source>
        <dbReference type="EMBL" id="PNX65122.1"/>
    </source>
</evidence>
<feature type="non-terminal residue" evidence="1">
    <location>
        <position position="87"/>
    </location>
</feature>
<comment type="caution">
    <text evidence="1">The sequence shown here is derived from an EMBL/GenBank/DDBJ whole genome shotgun (WGS) entry which is preliminary data.</text>
</comment>
<proteinExistence type="predicted"/>
<dbReference type="AlphaFoldDB" id="A0A2K3KFS0"/>
<evidence type="ECO:0000313" key="2">
    <source>
        <dbReference type="Proteomes" id="UP000236291"/>
    </source>
</evidence>
<dbReference type="EMBL" id="ASHM01094846">
    <property type="protein sequence ID" value="PNX65122.1"/>
    <property type="molecule type" value="Genomic_DNA"/>
</dbReference>
<gene>
    <name evidence="1" type="ORF">L195_g054378</name>
</gene>
<accession>A0A2K3KFS0</accession>
<dbReference type="Proteomes" id="UP000236291">
    <property type="component" value="Unassembled WGS sequence"/>
</dbReference>
<protein>
    <submittedName>
        <fullName evidence="1">Uncharacterized protein</fullName>
    </submittedName>
</protein>